<proteinExistence type="inferred from homology"/>
<evidence type="ECO:0000259" key="2">
    <source>
        <dbReference type="PROSITE" id="PS51756"/>
    </source>
</evidence>
<feature type="domain" description="LXG" evidence="2">
    <location>
        <begin position="1"/>
        <end position="228"/>
    </location>
</feature>
<accession>A0A6I3PFN4</accession>
<dbReference type="Proteomes" id="UP000709219">
    <property type="component" value="Unassembled WGS sequence"/>
</dbReference>
<dbReference type="RefSeq" id="WP_065426833.1">
    <property type="nucleotide sequence ID" value="NZ_JACLQX010000001.1"/>
</dbReference>
<reference evidence="4 5" key="1">
    <citation type="journal article" date="2019" name="Nat. Med.">
        <title>A library of human gut bacterial isolates paired with longitudinal multiomics data enables mechanistic microbiome research.</title>
        <authorList>
            <person name="Poyet M."/>
            <person name="Groussin M."/>
            <person name="Gibbons S.M."/>
            <person name="Avila-Pacheco J."/>
            <person name="Jiang X."/>
            <person name="Kearney S.M."/>
            <person name="Perrotta A.R."/>
            <person name="Berdy B."/>
            <person name="Zhao S."/>
            <person name="Lieberman T.D."/>
            <person name="Swanson P.K."/>
            <person name="Smith M."/>
            <person name="Roesemann S."/>
            <person name="Alexander J.E."/>
            <person name="Rich S.A."/>
            <person name="Livny J."/>
            <person name="Vlamakis H."/>
            <person name="Clish C."/>
            <person name="Bullock K."/>
            <person name="Deik A."/>
            <person name="Scott J."/>
            <person name="Pierce K.A."/>
            <person name="Xavier R.J."/>
            <person name="Alm E.J."/>
        </authorList>
    </citation>
    <scope>NUCLEOTIDE SEQUENCE [LARGE SCALE GENOMIC DNA]</scope>
    <source>
        <strain evidence="4 5">BIOML-A10</strain>
    </source>
</reference>
<sequence>MVKMVLSSSDAQGQTMSSVGKTRVDAYNSAVKALSNFNGASDLQGSAYDSGKQYGVSVITPLIKGAIMYSEYLSEAVPKLPSKYRSEVGDEDLDSAVLESEIQSLESSISSLRGTLRAMEGSDHADKSLLQNISSRMDGLTSQKNEKMDKLRKLNLFAGSSNEVFSGEGEVGPINTLIQSIQIGLSQIQAEFTNFSGTFHMPKETSWITDISTQWEEREKKSQLDEDSKKALDRLEKDKKEGKISNDTYQSLRSGIISGGVAFLNELAKSKVIEKGVEGFVKFVWKILAYNPQNTQYGLVGAVAGGGTTTIPINVNPAYSQFVSGVAKYGAPIIGAAIDFTMQVNDGANIVDAGIKTSAHVAIGVGAAKLGSAIGSALVPGAGTVVGGAIGFVAGVAGSMLFDFVYDNKDKIAKFVKDSSDAVVNTVKTKMKEVGDAVSGFFSGLGSVFS</sequence>
<gene>
    <name evidence="4" type="ORF">GMC80_04750</name>
    <name evidence="3" type="ORF">KHX87_04865</name>
</gene>
<dbReference type="PROSITE" id="PS51756">
    <property type="entry name" value="LXG"/>
    <property type="match status" value="1"/>
</dbReference>
<evidence type="ECO:0000313" key="4">
    <source>
        <dbReference type="EMBL" id="MTR62665.1"/>
    </source>
</evidence>
<protein>
    <recommendedName>
        <fullName evidence="2">LXG domain-containing protein</fullName>
    </recommendedName>
</protein>
<dbReference type="EMBL" id="JAGZFP010000008">
    <property type="protein sequence ID" value="MBS5358425.1"/>
    <property type="molecule type" value="Genomic_DNA"/>
</dbReference>
<evidence type="ECO:0000313" key="3">
    <source>
        <dbReference type="EMBL" id="MBS5358425.1"/>
    </source>
</evidence>
<name>A0A6I3PFN4_STRPA</name>
<reference evidence="3" key="2">
    <citation type="submission" date="2021-02" db="EMBL/GenBank/DDBJ databases">
        <title>Infant gut strain persistence is associated with maternal origin, phylogeny, and functional potential including surface adhesion and iron acquisition.</title>
        <authorList>
            <person name="Lou Y.C."/>
        </authorList>
    </citation>
    <scope>NUCLEOTIDE SEQUENCE</scope>
    <source>
        <strain evidence="3">L3_098_011G1_dasL3_098_011G1_concoct_7</strain>
    </source>
</reference>
<dbReference type="EMBL" id="WMZA01000002">
    <property type="protein sequence ID" value="MTR62665.1"/>
    <property type="molecule type" value="Genomic_DNA"/>
</dbReference>
<evidence type="ECO:0000256" key="1">
    <source>
        <dbReference type="ARBA" id="ARBA00034117"/>
    </source>
</evidence>
<organism evidence="4 5">
    <name type="scientific">Streptococcus parasanguinis</name>
    <dbReference type="NCBI Taxonomy" id="1318"/>
    <lineage>
        <taxon>Bacteria</taxon>
        <taxon>Bacillati</taxon>
        <taxon>Bacillota</taxon>
        <taxon>Bacilli</taxon>
        <taxon>Lactobacillales</taxon>
        <taxon>Streptococcaceae</taxon>
        <taxon>Streptococcus</taxon>
    </lineage>
</organism>
<dbReference type="InterPro" id="IPR006829">
    <property type="entry name" value="LXG_dom"/>
</dbReference>
<dbReference type="Proteomes" id="UP000462658">
    <property type="component" value="Unassembled WGS sequence"/>
</dbReference>
<comment type="caution">
    <text evidence="4">The sequence shown here is derived from an EMBL/GenBank/DDBJ whole genome shotgun (WGS) entry which is preliminary data.</text>
</comment>
<comment type="similarity">
    <text evidence="1">In the N-terminal section; belongs to the LXG family.</text>
</comment>
<dbReference type="AlphaFoldDB" id="A0A6I3PFN4"/>
<evidence type="ECO:0000313" key="5">
    <source>
        <dbReference type="Proteomes" id="UP000462658"/>
    </source>
</evidence>